<proteinExistence type="predicted"/>
<dbReference type="EMBL" id="CP064939">
    <property type="protein sequence ID" value="QPH40472.1"/>
    <property type="molecule type" value="Genomic_DNA"/>
</dbReference>
<dbReference type="Pfam" id="PF11236">
    <property type="entry name" value="DUF3037"/>
    <property type="match status" value="1"/>
</dbReference>
<name>A0A7S9L0Y3_9SPHI</name>
<dbReference type="Proteomes" id="UP000594759">
    <property type="component" value="Chromosome"/>
</dbReference>
<organism evidence="1 2">
    <name type="scientific">Pedobacter endophyticus</name>
    <dbReference type="NCBI Taxonomy" id="2789740"/>
    <lineage>
        <taxon>Bacteria</taxon>
        <taxon>Pseudomonadati</taxon>
        <taxon>Bacteroidota</taxon>
        <taxon>Sphingobacteriia</taxon>
        <taxon>Sphingobacteriales</taxon>
        <taxon>Sphingobacteriaceae</taxon>
        <taxon>Pedobacter</taxon>
    </lineage>
</organism>
<sequence length="301" mass="35667">MFNYVKSHFMIKGTFQYALLQYHHSQLLGEVLNVGLVAYFPEHKRLEFIFPEKLIRLRYTYPEIPEKTIKSYFRYFQDRVATLNKSPNLFYDQDLEHGLQQFLEKEFLAPDASSLQFGNYRNSVLYTQNIQQICDQLYNLYFSVFKIQDSTIKKIDETILLRKYKNHLSKFTKNTSLNEVDNLYFNYSIKPDSGASVKFDIAWKEDKNTHLVKPVSFDLQRPESIQRKAWQYSGQFEDLHDLAVHNDYLFDVILAKPKSTDLVKSYDNAIRLLSKSERVNLIELNELQEYSQLTIDSILEL</sequence>
<gene>
    <name evidence="1" type="ORF">IZT61_04090</name>
</gene>
<dbReference type="AlphaFoldDB" id="A0A7S9L0Y3"/>
<evidence type="ECO:0000313" key="1">
    <source>
        <dbReference type="EMBL" id="QPH40472.1"/>
    </source>
</evidence>
<protein>
    <submittedName>
        <fullName evidence="1">DUF3037 domain-containing protein</fullName>
    </submittedName>
</protein>
<dbReference type="RefSeq" id="WP_196099926.1">
    <property type="nucleotide sequence ID" value="NZ_CP064939.1"/>
</dbReference>
<dbReference type="KEGG" id="pex:IZT61_04090"/>
<keyword evidence="2" id="KW-1185">Reference proteome</keyword>
<reference evidence="1 2" key="1">
    <citation type="submission" date="2020-11" db="EMBL/GenBank/DDBJ databases">
        <title>Pedobacter endophytica, an endophytic bacteria isolated form Carex pumila.</title>
        <authorList>
            <person name="Peng Y."/>
            <person name="Jiang L."/>
            <person name="Lee J."/>
        </authorList>
    </citation>
    <scope>NUCLEOTIDE SEQUENCE [LARGE SCALE GENOMIC DNA]</scope>
    <source>
        <strain evidence="1 2">JBR3-12</strain>
    </source>
</reference>
<dbReference type="InterPro" id="IPR021398">
    <property type="entry name" value="DUF3037"/>
</dbReference>
<evidence type="ECO:0000313" key="2">
    <source>
        <dbReference type="Proteomes" id="UP000594759"/>
    </source>
</evidence>
<accession>A0A7S9L0Y3</accession>